<dbReference type="GO" id="GO:0005886">
    <property type="term" value="C:plasma membrane"/>
    <property type="evidence" value="ECO:0007669"/>
    <property type="project" value="UniProtKB-SubCell"/>
</dbReference>
<evidence type="ECO:0000313" key="7">
    <source>
        <dbReference type="EMBL" id="HEC67268.1"/>
    </source>
</evidence>
<comment type="caution">
    <text evidence="7">The sequence shown here is derived from an EMBL/GenBank/DDBJ whole genome shotgun (WGS) entry which is preliminary data.</text>
</comment>
<sequence length="428" mass="48340">MGGKLSFTCINSYAIPTYRVMRHTLLSFIKDSSYVVIGAGLSLLCNYFFHFYVSRALGPKDYGVYNALLSFSLLLTLPFGAISLAVANETVRLEKEKISDYIRQLLFFNITFAVFLFVLLLINIKWISTFLHIDNPLLILITFLIPVISLFPSILIGVLQGLQFFKPYALVTTSVQLFRLVFGVILVILGLKVFGALLGSILGAVAGLMLLLFSIRSYLSWPPFKRKGERIKQTIKKSLSYLGYTGAFFSLMYVDVPLVRHFFTAQETGFYSAAALLGKVPVYLIGSMGMVIFPKVVEMRRQNQAHFRFFTIALFIVLVLLTIIAISYILLAKLVVKMLFGSAYIPAVPLVKHFGLSAIPLTLASVTVRYFIGIEKRRFLYLVWLCALGFVVSFCLFHPMPDWAIWWLGLWSFLIIVSVFVGNLFFKD</sequence>
<gene>
    <name evidence="7" type="ORF">ENI35_00385</name>
</gene>
<feature type="transmembrane region" description="Helical" evidence="6">
    <location>
        <begin position="305"/>
        <end position="330"/>
    </location>
</feature>
<dbReference type="EMBL" id="DRIH01000011">
    <property type="protein sequence ID" value="HEC67268.1"/>
    <property type="molecule type" value="Genomic_DNA"/>
</dbReference>
<feature type="transmembrane region" description="Helical" evidence="6">
    <location>
        <begin position="136"/>
        <end position="156"/>
    </location>
</feature>
<evidence type="ECO:0008006" key="8">
    <source>
        <dbReference type="Google" id="ProtNLM"/>
    </source>
</evidence>
<name>A0A7C1VKC1_DESA2</name>
<feature type="transmembrane region" description="Helical" evidence="6">
    <location>
        <begin position="379"/>
        <end position="399"/>
    </location>
</feature>
<evidence type="ECO:0000256" key="6">
    <source>
        <dbReference type="SAM" id="Phobius"/>
    </source>
</evidence>
<dbReference type="PANTHER" id="PTHR30250">
    <property type="entry name" value="PST FAMILY PREDICTED COLANIC ACID TRANSPORTER"/>
    <property type="match status" value="1"/>
</dbReference>
<dbReference type="Proteomes" id="UP000885738">
    <property type="component" value="Unassembled WGS sequence"/>
</dbReference>
<dbReference type="InterPro" id="IPR050833">
    <property type="entry name" value="Poly_Biosynth_Transport"/>
</dbReference>
<evidence type="ECO:0000256" key="2">
    <source>
        <dbReference type="ARBA" id="ARBA00022475"/>
    </source>
</evidence>
<keyword evidence="2" id="KW-1003">Cell membrane</keyword>
<evidence type="ECO:0000256" key="5">
    <source>
        <dbReference type="ARBA" id="ARBA00023136"/>
    </source>
</evidence>
<feature type="transmembrane region" description="Helical" evidence="6">
    <location>
        <begin position="239"/>
        <end position="258"/>
    </location>
</feature>
<reference evidence="7" key="1">
    <citation type="journal article" date="2020" name="mSystems">
        <title>Genome- and Community-Level Interaction Insights into Carbon Utilization and Element Cycling Functions of Hydrothermarchaeota in Hydrothermal Sediment.</title>
        <authorList>
            <person name="Zhou Z."/>
            <person name="Liu Y."/>
            <person name="Xu W."/>
            <person name="Pan J."/>
            <person name="Luo Z.H."/>
            <person name="Li M."/>
        </authorList>
    </citation>
    <scope>NUCLEOTIDE SEQUENCE [LARGE SCALE GENOMIC DNA]</scope>
    <source>
        <strain evidence="7">HyVt-389</strain>
    </source>
</reference>
<feature type="transmembrane region" description="Helical" evidence="6">
    <location>
        <begin position="270"/>
        <end position="293"/>
    </location>
</feature>
<accession>A0A7C1VKC1</accession>
<feature type="transmembrane region" description="Helical" evidence="6">
    <location>
        <begin position="106"/>
        <end position="124"/>
    </location>
</feature>
<feature type="transmembrane region" description="Helical" evidence="6">
    <location>
        <begin position="168"/>
        <end position="191"/>
    </location>
</feature>
<comment type="subcellular location">
    <subcellularLocation>
        <location evidence="1">Cell membrane</location>
        <topology evidence="1">Multi-pass membrane protein</topology>
    </subcellularLocation>
</comment>
<evidence type="ECO:0000256" key="1">
    <source>
        <dbReference type="ARBA" id="ARBA00004651"/>
    </source>
</evidence>
<feature type="transmembrane region" description="Helical" evidence="6">
    <location>
        <begin position="197"/>
        <end position="219"/>
    </location>
</feature>
<dbReference type="InterPro" id="IPR002797">
    <property type="entry name" value="Polysacc_synth"/>
</dbReference>
<organism evidence="7">
    <name type="scientific">Desulfofervidus auxilii</name>
    <dbReference type="NCBI Taxonomy" id="1621989"/>
    <lineage>
        <taxon>Bacteria</taxon>
        <taxon>Pseudomonadati</taxon>
        <taxon>Thermodesulfobacteriota</taxon>
        <taxon>Candidatus Desulfofervidia</taxon>
        <taxon>Candidatus Desulfofervidales</taxon>
        <taxon>Candidatus Desulfofervidaceae</taxon>
        <taxon>Candidatus Desulfofervidus</taxon>
    </lineage>
</organism>
<feature type="transmembrane region" description="Helical" evidence="6">
    <location>
        <begin position="350"/>
        <end position="372"/>
    </location>
</feature>
<feature type="transmembrane region" description="Helical" evidence="6">
    <location>
        <begin position="405"/>
        <end position="426"/>
    </location>
</feature>
<dbReference type="AlphaFoldDB" id="A0A7C1VKC1"/>
<dbReference type="Pfam" id="PF01943">
    <property type="entry name" value="Polysacc_synt"/>
    <property type="match status" value="1"/>
</dbReference>
<feature type="transmembrane region" description="Helical" evidence="6">
    <location>
        <begin position="32"/>
        <end position="52"/>
    </location>
</feature>
<feature type="transmembrane region" description="Helical" evidence="6">
    <location>
        <begin position="64"/>
        <end position="86"/>
    </location>
</feature>
<evidence type="ECO:0000256" key="3">
    <source>
        <dbReference type="ARBA" id="ARBA00022692"/>
    </source>
</evidence>
<keyword evidence="3 6" id="KW-0812">Transmembrane</keyword>
<proteinExistence type="predicted"/>
<keyword evidence="5 6" id="KW-0472">Membrane</keyword>
<dbReference type="PANTHER" id="PTHR30250:SF28">
    <property type="entry name" value="POLYSACCHARIDE BIOSYNTHESIS PROTEIN"/>
    <property type="match status" value="1"/>
</dbReference>
<protein>
    <recommendedName>
        <fullName evidence="8">Polysaccharide biosynthesis protein</fullName>
    </recommendedName>
</protein>
<keyword evidence="4 6" id="KW-1133">Transmembrane helix</keyword>
<evidence type="ECO:0000256" key="4">
    <source>
        <dbReference type="ARBA" id="ARBA00022989"/>
    </source>
</evidence>